<dbReference type="PANTHER" id="PTHR24126:SF14">
    <property type="entry name" value="ANK_REP_REGION DOMAIN-CONTAINING PROTEIN"/>
    <property type="match status" value="1"/>
</dbReference>
<dbReference type="Gene3D" id="1.25.40.20">
    <property type="entry name" value="Ankyrin repeat-containing domain"/>
    <property type="match status" value="1"/>
</dbReference>
<keyword evidence="4" id="KW-1133">Transmembrane helix</keyword>
<evidence type="ECO:0000313" key="6">
    <source>
        <dbReference type="Proteomes" id="UP001152300"/>
    </source>
</evidence>
<dbReference type="EMBL" id="JAPEIS010000014">
    <property type="protein sequence ID" value="KAJ8059721.1"/>
    <property type="molecule type" value="Genomic_DNA"/>
</dbReference>
<evidence type="ECO:0008006" key="7">
    <source>
        <dbReference type="Google" id="ProtNLM"/>
    </source>
</evidence>
<dbReference type="PROSITE" id="PS50297">
    <property type="entry name" value="ANK_REP_REGION"/>
    <property type="match status" value="2"/>
</dbReference>
<dbReference type="Proteomes" id="UP001152300">
    <property type="component" value="Unassembled WGS sequence"/>
</dbReference>
<dbReference type="InterPro" id="IPR036770">
    <property type="entry name" value="Ankyrin_rpt-contain_sf"/>
</dbReference>
<feature type="repeat" description="ANK" evidence="3">
    <location>
        <begin position="44"/>
        <end position="76"/>
    </location>
</feature>
<evidence type="ECO:0000313" key="5">
    <source>
        <dbReference type="EMBL" id="KAJ8059721.1"/>
    </source>
</evidence>
<comment type="caution">
    <text evidence="5">The sequence shown here is derived from an EMBL/GenBank/DDBJ whole genome shotgun (WGS) entry which is preliminary data.</text>
</comment>
<evidence type="ECO:0000256" key="4">
    <source>
        <dbReference type="SAM" id="Phobius"/>
    </source>
</evidence>
<keyword evidence="4" id="KW-0812">Transmembrane</keyword>
<dbReference type="SMART" id="SM00248">
    <property type="entry name" value="ANK"/>
    <property type="match status" value="5"/>
</dbReference>
<dbReference type="SUPFAM" id="SSF48403">
    <property type="entry name" value="Ankyrin repeat"/>
    <property type="match status" value="1"/>
</dbReference>
<feature type="repeat" description="ANK" evidence="3">
    <location>
        <begin position="113"/>
        <end position="145"/>
    </location>
</feature>
<protein>
    <recommendedName>
        <fullName evidence="7">Ankyrin repeat protein</fullName>
    </recommendedName>
</protein>
<sequence length="282" mass="29862">MEAFSIRHTIEFPPPIVAAAIFGLPTIIGIMLKSGADIEATCSKGFTPLLMAAEMGHSSVVLVLVASKANLFAKDFRGENSLHKASLGGYTEIVKQLVSAEPSLIEIPLEENFHKTALHLAIGSRHEGVIRALIDAGADLNAPDGLKLPPLMKSIVVNLPEIIDLLIEKEVDVDANGFGDNAALSMAATSGNTDDVKKSLAAEAKVDASTNAYSGMALIRVTSSVHRIMPSLPSNLLVIVRMLIVLMYSTLHPSGMKVVIKAGANIQAKDKNGETALHCIKP</sequence>
<dbReference type="PRINTS" id="PR01415">
    <property type="entry name" value="ANKYRIN"/>
</dbReference>
<proteinExistence type="predicted"/>
<dbReference type="OrthoDB" id="341259at2759"/>
<accession>A0A9X0ABC9</accession>
<reference evidence="5" key="1">
    <citation type="submission" date="2022-11" db="EMBL/GenBank/DDBJ databases">
        <title>Genome Resource of Sclerotinia nivalis Strain SnTB1, a Plant Pathogen Isolated from American Ginseng.</title>
        <authorList>
            <person name="Fan S."/>
        </authorList>
    </citation>
    <scope>NUCLEOTIDE SEQUENCE</scope>
    <source>
        <strain evidence="5">SnTB1</strain>
    </source>
</reference>
<name>A0A9X0ABC9_9HELO</name>
<gene>
    <name evidence="5" type="ORF">OCU04_011366</name>
</gene>
<keyword evidence="1" id="KW-0677">Repeat</keyword>
<keyword evidence="2 3" id="KW-0040">ANK repeat</keyword>
<dbReference type="AlphaFoldDB" id="A0A9X0ABC9"/>
<organism evidence="5 6">
    <name type="scientific">Sclerotinia nivalis</name>
    <dbReference type="NCBI Taxonomy" id="352851"/>
    <lineage>
        <taxon>Eukaryota</taxon>
        <taxon>Fungi</taxon>
        <taxon>Dikarya</taxon>
        <taxon>Ascomycota</taxon>
        <taxon>Pezizomycotina</taxon>
        <taxon>Leotiomycetes</taxon>
        <taxon>Helotiales</taxon>
        <taxon>Sclerotiniaceae</taxon>
        <taxon>Sclerotinia</taxon>
    </lineage>
</organism>
<dbReference type="Pfam" id="PF12796">
    <property type="entry name" value="Ank_2"/>
    <property type="match status" value="1"/>
</dbReference>
<dbReference type="InterPro" id="IPR002110">
    <property type="entry name" value="Ankyrin_rpt"/>
</dbReference>
<dbReference type="PANTHER" id="PTHR24126">
    <property type="entry name" value="ANKYRIN REPEAT, PH AND SEC7 DOMAIN CONTAINING PROTEIN SECG-RELATED"/>
    <property type="match status" value="1"/>
</dbReference>
<evidence type="ECO:0000256" key="3">
    <source>
        <dbReference type="PROSITE-ProRule" id="PRU00023"/>
    </source>
</evidence>
<evidence type="ECO:0000256" key="1">
    <source>
        <dbReference type="ARBA" id="ARBA00022737"/>
    </source>
</evidence>
<keyword evidence="4" id="KW-0472">Membrane</keyword>
<feature type="transmembrane region" description="Helical" evidence="4">
    <location>
        <begin position="12"/>
        <end position="32"/>
    </location>
</feature>
<keyword evidence="6" id="KW-1185">Reference proteome</keyword>
<evidence type="ECO:0000256" key="2">
    <source>
        <dbReference type="ARBA" id="ARBA00023043"/>
    </source>
</evidence>
<dbReference type="PROSITE" id="PS50088">
    <property type="entry name" value="ANK_REPEAT"/>
    <property type="match status" value="2"/>
</dbReference>